<feature type="compositionally biased region" description="Basic and acidic residues" evidence="1">
    <location>
        <begin position="25"/>
        <end position="34"/>
    </location>
</feature>
<sequence>THGWKGGKGARGKEKEDLITTPTGMEKRQEVQGQKDRLYHELHTKEIFCCVKRKRAHMPTS</sequence>
<feature type="non-terminal residue" evidence="2">
    <location>
        <position position="1"/>
    </location>
</feature>
<organism evidence="2 3">
    <name type="scientific">Polyplax serrata</name>
    <name type="common">Common mouse louse</name>
    <dbReference type="NCBI Taxonomy" id="468196"/>
    <lineage>
        <taxon>Eukaryota</taxon>
        <taxon>Metazoa</taxon>
        <taxon>Ecdysozoa</taxon>
        <taxon>Arthropoda</taxon>
        <taxon>Hexapoda</taxon>
        <taxon>Insecta</taxon>
        <taxon>Pterygota</taxon>
        <taxon>Neoptera</taxon>
        <taxon>Paraneoptera</taxon>
        <taxon>Psocodea</taxon>
        <taxon>Troctomorpha</taxon>
        <taxon>Phthiraptera</taxon>
        <taxon>Anoplura</taxon>
        <taxon>Polyplacidae</taxon>
        <taxon>Polyplax</taxon>
    </lineage>
</organism>
<name>A0AAN8P8J1_POLSC</name>
<comment type="caution">
    <text evidence="2">The sequence shown here is derived from an EMBL/GenBank/DDBJ whole genome shotgun (WGS) entry which is preliminary data.</text>
</comment>
<protein>
    <submittedName>
        <fullName evidence="2">Uncharacterized protein</fullName>
    </submittedName>
</protein>
<evidence type="ECO:0000256" key="1">
    <source>
        <dbReference type="SAM" id="MobiDB-lite"/>
    </source>
</evidence>
<dbReference type="Proteomes" id="UP001372834">
    <property type="component" value="Unassembled WGS sequence"/>
</dbReference>
<evidence type="ECO:0000313" key="2">
    <source>
        <dbReference type="EMBL" id="KAK6623649.1"/>
    </source>
</evidence>
<feature type="region of interest" description="Disordered" evidence="1">
    <location>
        <begin position="1"/>
        <end position="34"/>
    </location>
</feature>
<dbReference type="EMBL" id="JAWJWE010000038">
    <property type="protein sequence ID" value="KAK6623649.1"/>
    <property type="molecule type" value="Genomic_DNA"/>
</dbReference>
<dbReference type="AlphaFoldDB" id="A0AAN8P8J1"/>
<gene>
    <name evidence="2" type="ORF">RUM43_009501</name>
</gene>
<accession>A0AAN8P8J1</accession>
<reference evidence="2 3" key="1">
    <citation type="submission" date="2023-10" db="EMBL/GenBank/DDBJ databases">
        <title>Genomes of two closely related lineages of the louse Polyplax serrata with different host specificities.</title>
        <authorList>
            <person name="Martinu J."/>
            <person name="Tarabai H."/>
            <person name="Stefka J."/>
            <person name="Hypsa V."/>
        </authorList>
    </citation>
    <scope>NUCLEOTIDE SEQUENCE [LARGE SCALE GENOMIC DNA]</scope>
    <source>
        <strain evidence="2">HR10_N</strain>
    </source>
</reference>
<proteinExistence type="predicted"/>
<evidence type="ECO:0000313" key="3">
    <source>
        <dbReference type="Proteomes" id="UP001372834"/>
    </source>
</evidence>